<dbReference type="Proteomes" id="UP000735302">
    <property type="component" value="Unassembled WGS sequence"/>
</dbReference>
<organism evidence="1 2">
    <name type="scientific">Plakobranchus ocellatus</name>
    <dbReference type="NCBI Taxonomy" id="259542"/>
    <lineage>
        <taxon>Eukaryota</taxon>
        <taxon>Metazoa</taxon>
        <taxon>Spiralia</taxon>
        <taxon>Lophotrochozoa</taxon>
        <taxon>Mollusca</taxon>
        <taxon>Gastropoda</taxon>
        <taxon>Heterobranchia</taxon>
        <taxon>Euthyneura</taxon>
        <taxon>Panpulmonata</taxon>
        <taxon>Sacoglossa</taxon>
        <taxon>Placobranchoidea</taxon>
        <taxon>Plakobranchidae</taxon>
        <taxon>Plakobranchus</taxon>
    </lineage>
</organism>
<proteinExistence type="predicted"/>
<sequence length="160" mass="18459">MYEMMRAYFHDRRRNRLLQDRLQAGLTEDERAFLQAAEIGQLDIIKNKVWGTMLFNDAVTKMRSMTKNKRLQNIPHLQFLSQQRQTPHVSPGTRHKGHPAHAVRDTAHSIIPTPRATRITPHARLTYSYLPLPTVGFGLCFTFHIQCDTLCVCVCMLSSK</sequence>
<evidence type="ECO:0000313" key="2">
    <source>
        <dbReference type="Proteomes" id="UP000735302"/>
    </source>
</evidence>
<evidence type="ECO:0000313" key="1">
    <source>
        <dbReference type="EMBL" id="GFO34458.1"/>
    </source>
</evidence>
<keyword evidence="2" id="KW-1185">Reference proteome</keyword>
<accession>A0AAV4CRI4</accession>
<protein>
    <submittedName>
        <fullName evidence="1">Uncharacterized protein</fullName>
    </submittedName>
</protein>
<gene>
    <name evidence="1" type="ORF">PoB_006096300</name>
</gene>
<reference evidence="1 2" key="1">
    <citation type="journal article" date="2021" name="Elife">
        <title>Chloroplast acquisition without the gene transfer in kleptoplastic sea slugs, Plakobranchus ocellatus.</title>
        <authorList>
            <person name="Maeda T."/>
            <person name="Takahashi S."/>
            <person name="Yoshida T."/>
            <person name="Shimamura S."/>
            <person name="Takaki Y."/>
            <person name="Nagai Y."/>
            <person name="Toyoda A."/>
            <person name="Suzuki Y."/>
            <person name="Arimoto A."/>
            <person name="Ishii H."/>
            <person name="Satoh N."/>
            <person name="Nishiyama T."/>
            <person name="Hasebe M."/>
            <person name="Maruyama T."/>
            <person name="Minagawa J."/>
            <person name="Obokata J."/>
            <person name="Shigenobu S."/>
        </authorList>
    </citation>
    <scope>NUCLEOTIDE SEQUENCE [LARGE SCALE GENOMIC DNA]</scope>
</reference>
<name>A0AAV4CRI4_9GAST</name>
<dbReference type="EMBL" id="BLXT01006904">
    <property type="protein sequence ID" value="GFO34458.1"/>
    <property type="molecule type" value="Genomic_DNA"/>
</dbReference>
<dbReference type="AlphaFoldDB" id="A0AAV4CRI4"/>
<comment type="caution">
    <text evidence="1">The sequence shown here is derived from an EMBL/GenBank/DDBJ whole genome shotgun (WGS) entry which is preliminary data.</text>
</comment>